<dbReference type="KEGG" id="nmx:NMA510612_2020"/>
<evidence type="ECO:0000313" key="1">
    <source>
        <dbReference type="EMBL" id="AHW76295.1"/>
    </source>
</evidence>
<organism evidence="1 2">
    <name type="scientific">Neisseria meningitidis</name>
    <dbReference type="NCBI Taxonomy" id="487"/>
    <lineage>
        <taxon>Bacteria</taxon>
        <taxon>Pseudomonadati</taxon>
        <taxon>Pseudomonadota</taxon>
        <taxon>Betaproteobacteria</taxon>
        <taxon>Neisseriales</taxon>
        <taxon>Neisseriaceae</taxon>
        <taxon>Neisseria</taxon>
    </lineage>
</organism>
<reference evidence="2" key="2">
    <citation type="submission" date="2014-02" db="EMBL/GenBank/DDBJ databases">
        <title>Complete Genome Sequence of Neisseria meningitides, serogroup A strain 510612.</title>
        <authorList>
            <person name="Zhang X."/>
            <person name="Zhang Y."/>
            <person name="Yang J."/>
            <person name="Zhu Y."/>
            <person name="Jin Q."/>
        </authorList>
    </citation>
    <scope>NUCLEOTIDE SEQUENCE</scope>
    <source>
        <strain evidence="2">NMA510612</strain>
    </source>
</reference>
<name>X5EKY4_NEIME</name>
<reference evidence="1 2" key="1">
    <citation type="journal article" date="2014" name="Genome Announc.">
        <title>Complete Genome Sequence of Neisseria meningitidis Serogroup A Strain NMA510612, Isolated from a Patient with Bacterial Meningitis in China.</title>
        <authorList>
            <person name="Zhang Y."/>
            <person name="Yang J."/>
            <person name="Xu L."/>
            <person name="Zhu Y."/>
            <person name="Liu B."/>
            <person name="Shao Z."/>
            <person name="Zhang X."/>
            <person name="Jin Q."/>
        </authorList>
    </citation>
    <scope>NUCLEOTIDE SEQUENCE [LARGE SCALE GENOMIC DNA]</scope>
    <source>
        <strain evidence="2">NMA510612</strain>
    </source>
</reference>
<dbReference type="PATRIC" id="fig|487.517.peg.1999"/>
<proteinExistence type="predicted"/>
<dbReference type="EMBL" id="CP007524">
    <property type="protein sequence ID" value="AHW76295.1"/>
    <property type="molecule type" value="Genomic_DNA"/>
</dbReference>
<evidence type="ECO:0000313" key="2">
    <source>
        <dbReference type="Proteomes" id="UP000023582"/>
    </source>
</evidence>
<dbReference type="AlphaFoldDB" id="X5EKY4"/>
<sequence length="80" mass="8619">MFGKEDAFPKYIDELGVVGRVFDGVFEVGDVFAVDAENGEKFVLEGVFLAAFVGLVFVVGGEVLCGGLELEQGFHRLGFL</sequence>
<accession>X5EKY4</accession>
<dbReference type="Proteomes" id="UP000023582">
    <property type="component" value="Chromosome"/>
</dbReference>
<protein>
    <submittedName>
        <fullName evidence="1">Uncharacterized protein</fullName>
    </submittedName>
</protein>
<gene>
    <name evidence="1" type="ORF">NMA510612_2020</name>
</gene>